<gene>
    <name evidence="1" type="ORF">MFLAVUS_002386</name>
</gene>
<dbReference type="Proteomes" id="UP001473302">
    <property type="component" value="Unassembled WGS sequence"/>
</dbReference>
<accession>A0ABP9YQ50</accession>
<reference evidence="1 2" key="1">
    <citation type="submission" date="2024-04" db="EMBL/GenBank/DDBJ databases">
        <title>genome sequences of Mucor flavus KT1a and Helicostylum pulchrum KT1b strains isolated from the surface of a dry-aged beef.</title>
        <authorList>
            <person name="Toyotome T."/>
            <person name="Hosono M."/>
            <person name="Torimaru M."/>
            <person name="Fukuda K."/>
            <person name="Mikami N."/>
        </authorList>
    </citation>
    <scope>NUCLEOTIDE SEQUENCE [LARGE SCALE GENOMIC DNA]</scope>
    <source>
        <strain evidence="1 2">KT1a</strain>
    </source>
</reference>
<evidence type="ECO:0000313" key="1">
    <source>
        <dbReference type="EMBL" id="GAA5808986.1"/>
    </source>
</evidence>
<organism evidence="1 2">
    <name type="scientific">Mucor flavus</name>
    <dbReference type="NCBI Taxonomy" id="439312"/>
    <lineage>
        <taxon>Eukaryota</taxon>
        <taxon>Fungi</taxon>
        <taxon>Fungi incertae sedis</taxon>
        <taxon>Mucoromycota</taxon>
        <taxon>Mucoromycotina</taxon>
        <taxon>Mucoromycetes</taxon>
        <taxon>Mucorales</taxon>
        <taxon>Mucorineae</taxon>
        <taxon>Mucoraceae</taxon>
        <taxon>Mucor</taxon>
    </lineage>
</organism>
<keyword evidence="2" id="KW-1185">Reference proteome</keyword>
<evidence type="ECO:0000313" key="2">
    <source>
        <dbReference type="Proteomes" id="UP001473302"/>
    </source>
</evidence>
<protein>
    <submittedName>
        <fullName evidence="1">Uncharacterized protein</fullName>
    </submittedName>
</protein>
<proteinExistence type="predicted"/>
<comment type="caution">
    <text evidence="1">The sequence shown here is derived from an EMBL/GenBank/DDBJ whole genome shotgun (WGS) entry which is preliminary data.</text>
</comment>
<sequence>MSKQILSVKNKMSVMIIDKETNKRITVSTSEASNRGAPSVSGTGMTQDPVIFFKEFDKATKWNNWRNGDRKKGTFLLCLSGNTERWYKSKSLSDPTDFSAITFEDDGEAKGILSLFKEQYITEEWYEYYTTLYEDRKQTESETPTDYLESKRYLFQRAGEDCREKSIKQ</sequence>
<dbReference type="EMBL" id="BAABUK010000004">
    <property type="protein sequence ID" value="GAA5808986.1"/>
    <property type="molecule type" value="Genomic_DNA"/>
</dbReference>
<name>A0ABP9YQ50_9FUNG</name>